<dbReference type="EMBL" id="CP076723">
    <property type="protein sequence ID" value="QWV92413.1"/>
    <property type="molecule type" value="Genomic_DNA"/>
</dbReference>
<keyword evidence="4" id="KW-1185">Reference proteome</keyword>
<dbReference type="InterPro" id="IPR010177">
    <property type="entry name" value="Paired_CXXCH_1"/>
</dbReference>
<feature type="signal peptide" evidence="1">
    <location>
        <begin position="1"/>
        <end position="21"/>
    </location>
</feature>
<feature type="domain" description="Doubled CXXCH motif" evidence="2">
    <location>
        <begin position="91"/>
        <end position="132"/>
    </location>
</feature>
<evidence type="ECO:0000256" key="1">
    <source>
        <dbReference type="SAM" id="SignalP"/>
    </source>
</evidence>
<reference evidence="3 4" key="1">
    <citation type="submission" date="2021-06" db="EMBL/GenBank/DDBJ databases">
        <title>Gemonas diversity in paddy soil.</title>
        <authorList>
            <person name="Liu G."/>
        </authorList>
    </citation>
    <scope>NUCLEOTIDE SEQUENCE [LARGE SCALE GENOMIC DNA]</scope>
    <source>
        <strain evidence="3 4">RG10</strain>
    </source>
</reference>
<accession>A0ABX8J3N9</accession>
<evidence type="ECO:0000313" key="4">
    <source>
        <dbReference type="Proteomes" id="UP000683557"/>
    </source>
</evidence>
<feature type="domain" description="Doubled CXXCH motif" evidence="2">
    <location>
        <begin position="139"/>
        <end position="178"/>
    </location>
</feature>
<gene>
    <name evidence="3" type="ORF">KP004_14525</name>
</gene>
<keyword evidence="1" id="KW-0732">Signal</keyword>
<dbReference type="PANTHER" id="PTHR39425:SF1">
    <property type="entry name" value="CYTOCHROME C7-LIKE DOMAIN-CONTAINING PROTEIN"/>
    <property type="match status" value="1"/>
</dbReference>
<name>A0ABX8J3N9_9BACT</name>
<proteinExistence type="predicted"/>
<evidence type="ECO:0000313" key="3">
    <source>
        <dbReference type="EMBL" id="QWV92413.1"/>
    </source>
</evidence>
<feature type="domain" description="Doubled CXXCH motif" evidence="2">
    <location>
        <begin position="295"/>
        <end position="346"/>
    </location>
</feature>
<evidence type="ECO:0000259" key="2">
    <source>
        <dbReference type="Pfam" id="PF09699"/>
    </source>
</evidence>
<dbReference type="Proteomes" id="UP000683557">
    <property type="component" value="Chromosome"/>
</dbReference>
<feature type="chain" id="PRO_5045305017" evidence="1">
    <location>
        <begin position="22"/>
        <end position="452"/>
    </location>
</feature>
<protein>
    <submittedName>
        <fullName evidence="3">Cytochrome C</fullName>
    </submittedName>
</protein>
<dbReference type="RefSeq" id="WP_216799227.1">
    <property type="nucleotide sequence ID" value="NZ_CP076723.1"/>
</dbReference>
<feature type="domain" description="Doubled CXXCH motif" evidence="2">
    <location>
        <begin position="188"/>
        <end position="225"/>
    </location>
</feature>
<organism evidence="3 4">
    <name type="scientific">Geomonas oryzisoli</name>
    <dbReference type="NCBI Taxonomy" id="2847992"/>
    <lineage>
        <taxon>Bacteria</taxon>
        <taxon>Pseudomonadati</taxon>
        <taxon>Thermodesulfobacteriota</taxon>
        <taxon>Desulfuromonadia</taxon>
        <taxon>Geobacterales</taxon>
        <taxon>Geobacteraceae</taxon>
        <taxon>Geomonas</taxon>
    </lineage>
</organism>
<feature type="domain" description="Doubled CXXCH motif" evidence="2">
    <location>
        <begin position="41"/>
        <end position="83"/>
    </location>
</feature>
<feature type="domain" description="Doubled CXXCH motif" evidence="2">
    <location>
        <begin position="237"/>
        <end position="276"/>
    </location>
</feature>
<sequence length="452" mass="48452">MKRYLLLSPLLLALSALTAAAADNCLSAGCHAKIAAFKHPHAPAQGDCLSCHVQKAKEHPLPKAKSFETAAKGSALCAGCHDRIGKKKVVHPPVKEGDCTSCHNPHGGNGRFLMEADEDQKALCFGCHDAAAFKKQYVHGPVAEGACTACHDPHDSGTKGLLKGDVKELCLKCHDDFAKGMKQAARVHAPVKNAPCTSCHDPHASVNPALLKDKMPDLCIGCHKDIGKKMKSAKVMHQPLADAKGCGNCHSTHYSAAKGMMAGDQRTICVGCHSGKSSGSLRDMAKELAGNKVLHGPIKNGKCDGCHDPHASDYRRLLLGNYPASFYAPYREGAYGLCLRCHDKNMLTFAQTTIYTKFRNGDQNLHFVHVADRLKGRSCLACHESHAADGTMMGNKEGATFGPWRIKSRLKLTSTGGSCAPGCHWPYSYDRVKPVSYQKKAEAAAPAKAPSK</sequence>
<dbReference type="PANTHER" id="PTHR39425">
    <property type="entry name" value="LIPOPROTEIN CYTOCHROME C"/>
    <property type="match status" value="1"/>
</dbReference>
<dbReference type="Pfam" id="PF09699">
    <property type="entry name" value="Paired_CXXCH_1"/>
    <property type="match status" value="6"/>
</dbReference>
<dbReference type="NCBIfam" id="TIGR01905">
    <property type="entry name" value="paired_CXXCH_1"/>
    <property type="match status" value="5"/>
</dbReference>